<dbReference type="PANTHER" id="PTHR23512">
    <property type="entry name" value="MAJOR FACILITATOR SUPERFAMILY DOMAIN-CONTAINING PROTEIN 1"/>
    <property type="match status" value="1"/>
</dbReference>
<comment type="catalytic activity">
    <reaction evidence="9">
        <text>L-histidyl-glycine(out) = L-histidyl-glycine(in)</text>
        <dbReference type="Rhea" id="RHEA:79395"/>
        <dbReference type="ChEBI" id="CHEBI:229957"/>
    </reaction>
</comment>
<evidence type="ECO:0000256" key="4">
    <source>
        <dbReference type="ARBA" id="ARBA00022692"/>
    </source>
</evidence>
<protein>
    <recommendedName>
        <fullName evidence="21">Lysosomal dipeptide transporter MFSD1</fullName>
    </recommendedName>
    <alternativeName>
        <fullName evidence="22">Major facilitator superfamily domain-containing protein 1</fullName>
    </alternativeName>
</protein>
<reference evidence="27 28" key="1">
    <citation type="submission" date="2015-11" db="EMBL/GenBank/DDBJ databases">
        <title>Genomic analysis of 38 Legionella species identifies large and diverse effector repertoires.</title>
        <authorList>
            <person name="Burstein D."/>
            <person name="Amaro F."/>
            <person name="Zusman T."/>
            <person name="Lifshitz Z."/>
            <person name="Cohen O."/>
            <person name="Gilbert J.A."/>
            <person name="Pupko T."/>
            <person name="Shuman H.A."/>
            <person name="Segal G."/>
        </authorList>
    </citation>
    <scope>NUCLEOTIDE SEQUENCE [LARGE SCALE GENOMIC DNA]</scope>
    <source>
        <strain evidence="27 28">CDC#1442-AUS-E</strain>
    </source>
</reference>
<comment type="catalytic activity">
    <reaction evidence="16">
        <text>L-lysyl-L-lysine(out) = L-lysyl-L-lysine(in)</text>
        <dbReference type="Rhea" id="RHEA:79403"/>
        <dbReference type="ChEBI" id="CHEBI:229956"/>
    </reaction>
</comment>
<comment type="catalytic activity">
    <reaction evidence="15">
        <text>L-arginyl-L-alpha-amino acid(out) = L-arginyl-L-alpha-amino acid(in)</text>
        <dbReference type="Rhea" id="RHEA:79371"/>
        <dbReference type="ChEBI" id="CHEBI:84315"/>
    </reaction>
</comment>
<evidence type="ECO:0000256" key="5">
    <source>
        <dbReference type="ARBA" id="ARBA00022989"/>
    </source>
</evidence>
<evidence type="ECO:0000256" key="2">
    <source>
        <dbReference type="ARBA" id="ARBA00008335"/>
    </source>
</evidence>
<dbReference type="PATRIC" id="fig|45073.5.peg.1862"/>
<dbReference type="InterPro" id="IPR020846">
    <property type="entry name" value="MFS_dom"/>
</dbReference>
<sequence>MQIFDIMRPSFGVYFLGECLSDSLALDSSVVAVPRGGMKAWLVCLSAGLFFFYEFFQLNIFDVINQPLRDDFNLNAAQLSWMSSMYLWADILFLLPAGLILDRFSPRRVILTAMFICVAGTLGFAVTHSFLLASIFHFLSGIGNAFCFLSCVVLVSRWFPPRRQAFVIGSLVTMAFLGGMTAHTPLAQLVNNFGWRNALLIDSAVGGLLLAWIAINIQDSPHKSTVSRSASRPELLPGFFQALSNSQTWLAGLYTSFLNLPIMVLCALWGASYLQKAHQLSEMAASNVVSMIFIGSIIGCPLVGWLSDYQGRRKRLMIAGAIGSLIVVMPLFFNMELSQFQLSALFFMLGLFTSTQVISYPLIAESNTSENTGAATGIASVLIMGGGGIGQVLFGFLIQHHAGSSTQNYSTADFQFAMWMFPLAIILAFIASMLIRETYCNRIN</sequence>
<name>A0A0W0Y0D9_9GAMM</name>
<feature type="transmembrane region" description="Helical" evidence="25">
    <location>
        <begin position="283"/>
        <end position="304"/>
    </location>
</feature>
<keyword evidence="7" id="KW-0458">Lysosome</keyword>
<feature type="transmembrane region" description="Helical" evidence="25">
    <location>
        <begin position="142"/>
        <end position="159"/>
    </location>
</feature>
<comment type="subcellular location">
    <subcellularLocation>
        <location evidence="1">Lysosome membrane</location>
        <topology evidence="1">Multi-pass membrane protein</topology>
    </subcellularLocation>
</comment>
<feature type="transmembrane region" description="Helical" evidence="25">
    <location>
        <begin position="316"/>
        <end position="333"/>
    </location>
</feature>
<dbReference type="InterPro" id="IPR052187">
    <property type="entry name" value="MFSD1"/>
</dbReference>
<feature type="transmembrane region" description="Helical" evidence="25">
    <location>
        <begin position="345"/>
        <end position="363"/>
    </location>
</feature>
<gene>
    <name evidence="27" type="ORF">Lqui_1765</name>
</gene>
<dbReference type="AlphaFoldDB" id="A0A0W0Y0D9"/>
<dbReference type="Pfam" id="PF07690">
    <property type="entry name" value="MFS_1"/>
    <property type="match status" value="1"/>
</dbReference>
<comment type="catalytic activity">
    <reaction evidence="19">
        <text>L-alanyl-L-lysine(out) = L-alanyl-L-lysine(in)</text>
        <dbReference type="Rhea" id="RHEA:79415"/>
        <dbReference type="ChEBI" id="CHEBI:192470"/>
    </reaction>
</comment>
<keyword evidence="5 25" id="KW-1133">Transmembrane helix</keyword>
<comment type="subunit">
    <text evidence="24">Homodimer. Interacts with lysosomal protein GLMP (via lumenal domain); the interaction starts while both proteins are still in the endoplasmic reticulum and is required for stabilization of MFSD1 in lysosomes but has no direct effect on its targeting to lysosomes or transporter activity.</text>
</comment>
<feature type="transmembrane region" description="Helical" evidence="25">
    <location>
        <begin position="113"/>
        <end position="136"/>
    </location>
</feature>
<evidence type="ECO:0000313" key="27">
    <source>
        <dbReference type="EMBL" id="KTD50440.1"/>
    </source>
</evidence>
<evidence type="ECO:0000256" key="9">
    <source>
        <dbReference type="ARBA" id="ARBA00044878"/>
    </source>
</evidence>
<proteinExistence type="inferred from homology"/>
<evidence type="ECO:0000256" key="13">
    <source>
        <dbReference type="ARBA" id="ARBA00044893"/>
    </source>
</evidence>
<comment type="catalytic activity">
    <reaction evidence="14">
        <text>L-aspartyl-L-lysine(out) = L-aspartyl-L-lysine(in)</text>
        <dbReference type="Rhea" id="RHEA:79411"/>
        <dbReference type="ChEBI" id="CHEBI:229953"/>
    </reaction>
</comment>
<dbReference type="Proteomes" id="UP000054618">
    <property type="component" value="Unassembled WGS sequence"/>
</dbReference>
<feature type="transmembrane region" description="Helical" evidence="25">
    <location>
        <begin position="166"/>
        <end position="186"/>
    </location>
</feature>
<dbReference type="InterPro" id="IPR011701">
    <property type="entry name" value="MFS"/>
</dbReference>
<keyword evidence="28" id="KW-1185">Reference proteome</keyword>
<comment type="catalytic activity">
    <reaction evidence="11">
        <text>L-alpha-aminoacyl-L-histidine(out) = L-alpha-aminoacyl-L-histidine(in)</text>
        <dbReference type="Rhea" id="RHEA:79375"/>
        <dbReference type="ChEBI" id="CHEBI:229967"/>
    </reaction>
</comment>
<comment type="catalytic activity">
    <reaction evidence="13">
        <text>L-alpha-aminoacyl-L-lysine(out) = L-alpha-aminoacyl-L-lysine(in)</text>
        <dbReference type="Rhea" id="RHEA:79383"/>
        <dbReference type="ChEBI" id="CHEBI:229966"/>
    </reaction>
</comment>
<evidence type="ECO:0000256" key="15">
    <source>
        <dbReference type="ARBA" id="ARBA00044899"/>
    </source>
</evidence>
<comment type="catalytic activity">
    <reaction evidence="20">
        <text>L-lysyl-glycine(out) = L-lysyl-glycine(in)</text>
        <dbReference type="Rhea" id="RHEA:79407"/>
        <dbReference type="ChEBI" id="CHEBI:191202"/>
    </reaction>
</comment>
<keyword evidence="6 25" id="KW-0472">Membrane</keyword>
<comment type="catalytic activity">
    <reaction evidence="12">
        <text>L-lysyl-L-alpha-amino acid(out) = L-lysyl-L-alpha-amino acid(in)</text>
        <dbReference type="Rhea" id="RHEA:79387"/>
        <dbReference type="ChEBI" id="CHEBI:229965"/>
    </reaction>
</comment>
<keyword evidence="4 25" id="KW-0812">Transmembrane</keyword>
<evidence type="ECO:0000256" key="17">
    <source>
        <dbReference type="ARBA" id="ARBA00044903"/>
    </source>
</evidence>
<comment type="catalytic activity">
    <reaction evidence="8">
        <text>L-lysyl-L-alanine(out) = L-lysyl-L-alanine(in)</text>
        <dbReference type="Rhea" id="RHEA:79399"/>
        <dbReference type="ChEBI" id="CHEBI:229954"/>
    </reaction>
</comment>
<organism evidence="27 28">
    <name type="scientific">Legionella quinlivanii</name>
    <dbReference type="NCBI Taxonomy" id="45073"/>
    <lineage>
        <taxon>Bacteria</taxon>
        <taxon>Pseudomonadati</taxon>
        <taxon>Pseudomonadota</taxon>
        <taxon>Gammaproteobacteria</taxon>
        <taxon>Legionellales</taxon>
        <taxon>Legionellaceae</taxon>
        <taxon>Legionella</taxon>
    </lineage>
</organism>
<dbReference type="STRING" id="45073.Lqui_1765"/>
<dbReference type="Gene3D" id="1.20.1250.20">
    <property type="entry name" value="MFS general substrate transporter like domains"/>
    <property type="match status" value="2"/>
</dbReference>
<evidence type="ECO:0000256" key="1">
    <source>
        <dbReference type="ARBA" id="ARBA00004155"/>
    </source>
</evidence>
<evidence type="ECO:0000256" key="20">
    <source>
        <dbReference type="ARBA" id="ARBA00044924"/>
    </source>
</evidence>
<dbReference type="EMBL" id="LNYS01000008">
    <property type="protein sequence ID" value="KTD50440.1"/>
    <property type="molecule type" value="Genomic_DNA"/>
</dbReference>
<evidence type="ECO:0000256" key="14">
    <source>
        <dbReference type="ARBA" id="ARBA00044898"/>
    </source>
</evidence>
<dbReference type="PANTHER" id="PTHR23512:SF3">
    <property type="entry name" value="MAJOR FACILITATOR SUPERFAMILY DOMAIN-CONTAINING PROTEIN 1"/>
    <property type="match status" value="1"/>
</dbReference>
<evidence type="ECO:0000256" key="21">
    <source>
        <dbReference type="ARBA" id="ARBA00044985"/>
    </source>
</evidence>
<dbReference type="GO" id="GO:0022857">
    <property type="term" value="F:transmembrane transporter activity"/>
    <property type="evidence" value="ECO:0007669"/>
    <property type="project" value="InterPro"/>
</dbReference>
<feature type="transmembrane region" description="Helical" evidence="25">
    <location>
        <begin position="249"/>
        <end position="271"/>
    </location>
</feature>
<evidence type="ECO:0000256" key="12">
    <source>
        <dbReference type="ARBA" id="ARBA00044891"/>
    </source>
</evidence>
<dbReference type="PROSITE" id="PS50850">
    <property type="entry name" value="MFS"/>
    <property type="match status" value="1"/>
</dbReference>
<comment type="function">
    <text evidence="23">Lysosomal dipeptide uniporter that selectively exports lysine, arginine or histidine-containing dipeptides with a net positive charge from the lysosome lumen into the cytosol. Could play a role in a specific type of protein O-glycosylation indirectly regulating macrophages migration and tissue invasion. Also essential for liver homeostasis.</text>
</comment>
<keyword evidence="3" id="KW-0813">Transport</keyword>
<evidence type="ECO:0000256" key="10">
    <source>
        <dbReference type="ARBA" id="ARBA00044881"/>
    </source>
</evidence>
<evidence type="ECO:0000256" key="8">
    <source>
        <dbReference type="ARBA" id="ARBA00044876"/>
    </source>
</evidence>
<comment type="catalytic activity">
    <reaction evidence="18">
        <text>L-histidyl-L-alpha-amino acid(out) = L-histidyl-L-alpha-amino acid(in)</text>
        <dbReference type="Rhea" id="RHEA:79379"/>
        <dbReference type="ChEBI" id="CHEBI:229964"/>
    </reaction>
</comment>
<dbReference type="GO" id="GO:0005765">
    <property type="term" value="C:lysosomal membrane"/>
    <property type="evidence" value="ECO:0007669"/>
    <property type="project" value="UniProtKB-SubCell"/>
</dbReference>
<comment type="catalytic activity">
    <reaction evidence="10">
        <text>L-alpha-aminoacyl-L-arginine(out) = L-alpha-aminoacyl-L-arginine(in)</text>
        <dbReference type="Rhea" id="RHEA:79367"/>
        <dbReference type="ChEBI" id="CHEBI:229968"/>
    </reaction>
</comment>
<evidence type="ECO:0000313" key="28">
    <source>
        <dbReference type="Proteomes" id="UP000054618"/>
    </source>
</evidence>
<evidence type="ECO:0000256" key="6">
    <source>
        <dbReference type="ARBA" id="ARBA00023136"/>
    </source>
</evidence>
<evidence type="ECO:0000259" key="26">
    <source>
        <dbReference type="PROSITE" id="PS50850"/>
    </source>
</evidence>
<evidence type="ECO:0000256" key="3">
    <source>
        <dbReference type="ARBA" id="ARBA00022448"/>
    </source>
</evidence>
<evidence type="ECO:0000256" key="22">
    <source>
        <dbReference type="ARBA" id="ARBA00045018"/>
    </source>
</evidence>
<evidence type="ECO:0000256" key="18">
    <source>
        <dbReference type="ARBA" id="ARBA00044912"/>
    </source>
</evidence>
<evidence type="ECO:0000256" key="19">
    <source>
        <dbReference type="ARBA" id="ARBA00044919"/>
    </source>
</evidence>
<evidence type="ECO:0000256" key="7">
    <source>
        <dbReference type="ARBA" id="ARBA00023228"/>
    </source>
</evidence>
<comment type="similarity">
    <text evidence="2">Belongs to the major facilitator superfamily.</text>
</comment>
<feature type="transmembrane region" description="Helical" evidence="25">
    <location>
        <begin position="81"/>
        <end position="101"/>
    </location>
</feature>
<comment type="caution">
    <text evidence="27">The sequence shown here is derived from an EMBL/GenBank/DDBJ whole genome shotgun (WGS) entry which is preliminary data.</text>
</comment>
<evidence type="ECO:0000256" key="23">
    <source>
        <dbReference type="ARBA" id="ARBA00045709"/>
    </source>
</evidence>
<feature type="transmembrane region" description="Helical" evidence="25">
    <location>
        <begin position="416"/>
        <end position="435"/>
    </location>
</feature>
<feature type="transmembrane region" description="Helical" evidence="25">
    <location>
        <begin position="40"/>
        <end position="61"/>
    </location>
</feature>
<evidence type="ECO:0000256" key="11">
    <source>
        <dbReference type="ARBA" id="ARBA00044884"/>
    </source>
</evidence>
<evidence type="ECO:0000256" key="25">
    <source>
        <dbReference type="SAM" id="Phobius"/>
    </source>
</evidence>
<comment type="catalytic activity">
    <reaction evidence="17">
        <text>L-arginyl-glycine(out) = L-arginyl-glycine(in)</text>
        <dbReference type="Rhea" id="RHEA:79391"/>
        <dbReference type="ChEBI" id="CHEBI:229955"/>
    </reaction>
</comment>
<evidence type="ECO:0000256" key="24">
    <source>
        <dbReference type="ARBA" id="ARBA00046376"/>
    </source>
</evidence>
<accession>A0A0W0Y0D9</accession>
<dbReference type="InterPro" id="IPR036259">
    <property type="entry name" value="MFS_trans_sf"/>
</dbReference>
<evidence type="ECO:0000256" key="16">
    <source>
        <dbReference type="ARBA" id="ARBA00044900"/>
    </source>
</evidence>
<feature type="transmembrane region" description="Helical" evidence="25">
    <location>
        <begin position="375"/>
        <end position="396"/>
    </location>
</feature>
<feature type="domain" description="Major facilitator superfamily (MFS) profile" evidence="26">
    <location>
        <begin position="43"/>
        <end position="440"/>
    </location>
</feature>
<dbReference type="SUPFAM" id="SSF103473">
    <property type="entry name" value="MFS general substrate transporter"/>
    <property type="match status" value="1"/>
</dbReference>